<dbReference type="InterPro" id="IPR041437">
    <property type="entry name" value="GH115_C"/>
</dbReference>
<accession>A0A1G9UTV4</accession>
<dbReference type="InterPro" id="IPR042301">
    <property type="entry name" value="GH115_sf"/>
</dbReference>
<dbReference type="Gene3D" id="3.30.379.10">
    <property type="entry name" value="Chitobiase/beta-hexosaminidase domain 2-like"/>
    <property type="match status" value="1"/>
</dbReference>
<dbReference type="Pfam" id="PF19190">
    <property type="entry name" value="BACON_2"/>
    <property type="match status" value="1"/>
</dbReference>
<dbReference type="Gene3D" id="1.20.58.2150">
    <property type="match status" value="1"/>
</dbReference>
<dbReference type="Pfam" id="PF15979">
    <property type="entry name" value="Glyco_hydro_115"/>
    <property type="match status" value="1"/>
</dbReference>
<dbReference type="InterPro" id="IPR024361">
    <property type="entry name" value="BACON"/>
</dbReference>
<feature type="domain" description="BACON" evidence="4">
    <location>
        <begin position="720"/>
        <end position="791"/>
    </location>
</feature>
<dbReference type="SUPFAM" id="SSF55545">
    <property type="entry name" value="beta-N-acetylhexosaminidase-like domain"/>
    <property type="match status" value="1"/>
</dbReference>
<dbReference type="RefSeq" id="WP_082722554.1">
    <property type="nucleotide sequence ID" value="NZ_CP048429.1"/>
</dbReference>
<dbReference type="InterPro" id="IPR031924">
    <property type="entry name" value="GH115"/>
</dbReference>
<dbReference type="Gene3D" id="2.60.120.1620">
    <property type="match status" value="1"/>
</dbReference>
<evidence type="ECO:0000313" key="5">
    <source>
        <dbReference type="EMBL" id="SDM63364.1"/>
    </source>
</evidence>
<dbReference type="EMBL" id="FNGM01000015">
    <property type="protein sequence ID" value="SDM63364.1"/>
    <property type="molecule type" value="Genomic_DNA"/>
</dbReference>
<name>A0A1G9UTV4_9BACL</name>
<protein>
    <submittedName>
        <fullName evidence="5">Glycosyl hydrolase family 115</fullName>
    </submittedName>
</protein>
<sequence length="982" mass="108924">MIPNHALNTTGVGTPGNPRETGQPLEVEQPESVPLREFTLVKAGKAAPIYIDPKGEDYAGLCRVAGSFAADVHLVTGTQPDICTEPGKLDGTAVIAGSIGSNGLIDRLIADGTLDVSGIQGKRECYRIQVVERPMAGVEQALIIAGSDKRGTIYGIYSISERIGVSPWVYWADVVPEKKPLLAISTSLLNVTSKEPSVTYRGIFLNDDWPSLGSWVTQTFGDFNEEFYDKVFELVLRLKGNYVWPAMWSAEFSLNGKSSPLANARHAEEYGIIMGTSHHEPLFRAGSEWQKVYHQYGTSNLWDFARNKEAITAFWEDGIKRNGIFHNLITLGMRGEADSALEGSDRENIELLKDIILTQKTLLRKYNLEHAPQILAVYKEVEKYWYGTAGVEGLKDWDVLKDVIILLADDNFGNLRKIPAAHEQRRSAGWGMYYHFDYHGGPFSYEWVNTIPLEKVWEQMSMAFDYGIRDVWIVNAGDLKPMELPVSYFLDLAYDFEAWGTGAANRTGEYTKRWVEQQFGHTLEPDTVEGIAQILSGYTRMNGRRKPEIVTPATFSLLHYHEAGRVLKQAVELEQAADTFYTLIAEQHKDAYYQLVYYPAAASANVVKMNIFAGLNRLYAQRGSVLANTYANLTKEAIERDKHLQQIYNTGISGGKWQGMMSSAHVGYVHWDAEGWKYPEVATITPVKDLLMIVDVEGTEQGYVSGTASLPAFTNLLRETYDITISNGGEAGFEYHAESSEDWIKLEPTRGWVDTGATIQAAVDWDKLEEAASGEITLSSAGAAVKVQVAVDWTSLQDVPPMTFIEAHQVVSIEAEHAISRVSRSGVEWKVIGNYGRTLSSVKMFPDGVSFAQPEQAPYLEYRILVRDDGEYTLTAYIAPTNNLSPASGLKYAASLDNGTPVVADALPMGYEGGNHDHEPWCRAVMDNIHTPATSHVLAKGLHTLRFYGLDAGLVLQKLVLSAAPLPYSYLGPEESFYTGQQ</sequence>
<dbReference type="AlphaFoldDB" id="A0A1G9UTV4"/>
<organism evidence="5 6">
    <name type="scientific">Paenibacillus jilunlii</name>
    <dbReference type="NCBI Taxonomy" id="682956"/>
    <lineage>
        <taxon>Bacteria</taxon>
        <taxon>Bacillati</taxon>
        <taxon>Bacillota</taxon>
        <taxon>Bacilli</taxon>
        <taxon>Bacillales</taxon>
        <taxon>Paenibacillaceae</taxon>
        <taxon>Paenibacillus</taxon>
    </lineage>
</organism>
<dbReference type="GO" id="GO:0005975">
    <property type="term" value="P:carbohydrate metabolic process"/>
    <property type="evidence" value="ECO:0007669"/>
    <property type="project" value="UniProtKB-ARBA"/>
</dbReference>
<evidence type="ECO:0000256" key="2">
    <source>
        <dbReference type="SAM" id="MobiDB-lite"/>
    </source>
</evidence>
<feature type="domain" description="Gylcosyl hydrolase 115 C-terminal" evidence="3">
    <location>
        <begin position="803"/>
        <end position="975"/>
    </location>
</feature>
<evidence type="ECO:0000259" key="4">
    <source>
        <dbReference type="Pfam" id="PF19190"/>
    </source>
</evidence>
<feature type="region of interest" description="Disordered" evidence="2">
    <location>
        <begin position="1"/>
        <end position="29"/>
    </location>
</feature>
<dbReference type="InterPro" id="IPR029018">
    <property type="entry name" value="Hex-like_dom2"/>
</dbReference>
<dbReference type="Proteomes" id="UP000182783">
    <property type="component" value="Unassembled WGS sequence"/>
</dbReference>
<dbReference type="Gene3D" id="3.20.20.520">
    <property type="entry name" value="Glycosyl hydrolase family 115"/>
    <property type="match status" value="1"/>
</dbReference>
<keyword evidence="1 5" id="KW-0378">Hydrolase</keyword>
<reference evidence="5 6" key="1">
    <citation type="submission" date="2016-10" db="EMBL/GenBank/DDBJ databases">
        <authorList>
            <person name="de Groot N.N."/>
        </authorList>
    </citation>
    <scope>NUCLEOTIDE SEQUENCE [LARGE SCALE GENOMIC DNA]</scope>
    <source>
        <strain evidence="5 6">CGMCC 1.10239</strain>
    </source>
</reference>
<evidence type="ECO:0000259" key="3">
    <source>
        <dbReference type="Pfam" id="PF17829"/>
    </source>
</evidence>
<dbReference type="PANTHER" id="PTHR37842:SF2">
    <property type="entry name" value="GYLCOSYL HYDROLASE 115 C-TERMINAL DOMAIN-CONTAINING PROTEIN"/>
    <property type="match status" value="1"/>
</dbReference>
<dbReference type="PANTHER" id="PTHR37842">
    <property type="match status" value="1"/>
</dbReference>
<dbReference type="GO" id="GO:0016787">
    <property type="term" value="F:hydrolase activity"/>
    <property type="evidence" value="ECO:0007669"/>
    <property type="project" value="UniProtKB-KW"/>
</dbReference>
<evidence type="ECO:0000313" key="6">
    <source>
        <dbReference type="Proteomes" id="UP000182783"/>
    </source>
</evidence>
<dbReference type="Pfam" id="PF17829">
    <property type="entry name" value="GH115_C"/>
    <property type="match status" value="1"/>
</dbReference>
<proteinExistence type="predicted"/>
<dbReference type="OrthoDB" id="8727830at2"/>
<evidence type="ECO:0000256" key="1">
    <source>
        <dbReference type="ARBA" id="ARBA00022801"/>
    </source>
</evidence>
<feature type="compositionally biased region" description="Polar residues" evidence="2">
    <location>
        <begin position="1"/>
        <end position="12"/>
    </location>
</feature>
<gene>
    <name evidence="5" type="ORF">SAMN05216191_11566</name>
</gene>